<dbReference type="EMBL" id="CAUYUJ010007557">
    <property type="protein sequence ID" value="CAK0821164.1"/>
    <property type="molecule type" value="Genomic_DNA"/>
</dbReference>
<evidence type="ECO:0000313" key="1">
    <source>
        <dbReference type="EMBL" id="CAK0821164.1"/>
    </source>
</evidence>
<accession>A0ABN9RQL5</accession>
<name>A0ABN9RQL5_9DINO</name>
<evidence type="ECO:0000313" key="2">
    <source>
        <dbReference type="Proteomes" id="UP001189429"/>
    </source>
</evidence>
<proteinExistence type="predicted"/>
<comment type="caution">
    <text evidence="1">The sequence shown here is derived from an EMBL/GenBank/DDBJ whole genome shotgun (WGS) entry which is preliminary data.</text>
</comment>
<organism evidence="1 2">
    <name type="scientific">Prorocentrum cordatum</name>
    <dbReference type="NCBI Taxonomy" id="2364126"/>
    <lineage>
        <taxon>Eukaryota</taxon>
        <taxon>Sar</taxon>
        <taxon>Alveolata</taxon>
        <taxon>Dinophyceae</taxon>
        <taxon>Prorocentrales</taxon>
        <taxon>Prorocentraceae</taxon>
        <taxon>Prorocentrum</taxon>
    </lineage>
</organism>
<gene>
    <name evidence="1" type="ORF">PCOR1329_LOCUS22562</name>
</gene>
<protein>
    <recommendedName>
        <fullName evidence="3">H(+)-exporting diphosphatase</fullName>
    </recommendedName>
</protein>
<evidence type="ECO:0008006" key="3">
    <source>
        <dbReference type="Google" id="ProtNLM"/>
    </source>
</evidence>
<reference evidence="1" key="1">
    <citation type="submission" date="2023-10" db="EMBL/GenBank/DDBJ databases">
        <authorList>
            <person name="Chen Y."/>
            <person name="Shah S."/>
            <person name="Dougan E. K."/>
            <person name="Thang M."/>
            <person name="Chan C."/>
        </authorList>
    </citation>
    <scope>NUCLEOTIDE SEQUENCE [LARGE SCALE GENOMIC DNA]</scope>
</reference>
<dbReference type="Proteomes" id="UP001189429">
    <property type="component" value="Unassembled WGS sequence"/>
</dbReference>
<sequence>MVDGGLPVHEEGLRWARQAGARVVRTGVNMSCASAFLAVCVAEFLCVLPSVTRATAFLEVFAGFGDTAKNVAAAGYIARTFEMMNSRFENGCTAVGALYAMYLVASVVPTARSYLMALASCRCLRITCEQPLNSLFYVLPGARSAIKMCKLSRHVSWMGGWGGPTMKPGEFYTNIMSDEVRAIVKGHRGAVSKLGATRRLALTTRVGKAGSHKHFVIGQKSHLKQSARYPSEFTAAFASLVCAGLSQRAANAARRA</sequence>
<keyword evidence="2" id="KW-1185">Reference proteome</keyword>